<dbReference type="SMART" id="SM00387">
    <property type="entry name" value="HATPase_c"/>
    <property type="match status" value="1"/>
</dbReference>
<dbReference type="InterPro" id="IPR005467">
    <property type="entry name" value="His_kinase_dom"/>
</dbReference>
<dbReference type="Pfam" id="PF02518">
    <property type="entry name" value="HATPase_c"/>
    <property type="match status" value="1"/>
</dbReference>
<sequence length="350" mass="39925">MINTSSNDRVHEWEVLLKPGVCWFIWDDDGTLVFSSPCERITSILTENMPVESIFPPDIAFLIHEMYRDGSELLLGAGKKIRLTIPGTDLVWPGSISRLSNGRFSLIWAEKEDVKPETEPESGSILDHIRSERAVRKANEKLNYFNAIVRHDITNLIMGIVGYIDIIDEIVDDEEVRLLLRKSRDLGERIRRVAELTRTYQDLGIRPPGFIEAKSSITKILERYEFSEMVTSDVNVTGLFIYVDRMFDAIIYEIVRNSLQYGGKGVHISFSFRKDPEGLVLIIEDSGPGIEPDLKERIFSRNYADRRGYGLYLAAEILDITGISIRETGTFGEGARFEMIFPPDTYRFGN</sequence>
<proteinExistence type="predicted"/>
<keyword evidence="9" id="KW-1185">Reference proteome</keyword>
<dbReference type="GO" id="GO:0000160">
    <property type="term" value="P:phosphorelay signal transduction system"/>
    <property type="evidence" value="ECO:0007669"/>
    <property type="project" value="UniProtKB-KW"/>
</dbReference>
<evidence type="ECO:0000256" key="2">
    <source>
        <dbReference type="ARBA" id="ARBA00022679"/>
    </source>
</evidence>
<dbReference type="AlphaFoldDB" id="A0A8E7EIH4"/>
<evidence type="ECO:0000256" key="3">
    <source>
        <dbReference type="ARBA" id="ARBA00022741"/>
    </source>
</evidence>
<dbReference type="Proteomes" id="UP000680656">
    <property type="component" value="Chromosome"/>
</dbReference>
<dbReference type="InterPro" id="IPR036890">
    <property type="entry name" value="HATPase_C_sf"/>
</dbReference>
<dbReference type="PROSITE" id="PS50109">
    <property type="entry name" value="HIS_KIN"/>
    <property type="match status" value="1"/>
</dbReference>
<dbReference type="EMBL" id="CP075546">
    <property type="protein sequence ID" value="QVV88094.1"/>
    <property type="molecule type" value="Genomic_DNA"/>
</dbReference>
<evidence type="ECO:0000313" key="8">
    <source>
        <dbReference type="EMBL" id="QVV88094.1"/>
    </source>
</evidence>
<keyword evidence="1" id="KW-0597">Phosphoprotein</keyword>
<dbReference type="SUPFAM" id="SSF55874">
    <property type="entry name" value="ATPase domain of HSP90 chaperone/DNA topoisomerase II/histidine kinase"/>
    <property type="match status" value="1"/>
</dbReference>
<evidence type="ECO:0000256" key="4">
    <source>
        <dbReference type="ARBA" id="ARBA00022777"/>
    </source>
</evidence>
<dbReference type="GO" id="GO:0005524">
    <property type="term" value="F:ATP binding"/>
    <property type="evidence" value="ECO:0007669"/>
    <property type="project" value="UniProtKB-KW"/>
</dbReference>
<keyword evidence="2" id="KW-0808">Transferase</keyword>
<keyword evidence="5" id="KW-0067">ATP-binding</keyword>
<gene>
    <name evidence="8" type="ORF">KHC33_12215</name>
</gene>
<keyword evidence="6" id="KW-0902">Two-component regulatory system</keyword>
<name>A0A8E7EIH4_9EURY</name>
<feature type="domain" description="Histidine kinase" evidence="7">
    <location>
        <begin position="148"/>
        <end position="345"/>
    </location>
</feature>
<evidence type="ECO:0000256" key="6">
    <source>
        <dbReference type="ARBA" id="ARBA00023012"/>
    </source>
</evidence>
<dbReference type="PANTHER" id="PTHR43065:SF10">
    <property type="entry name" value="PEROXIDE STRESS-ACTIVATED HISTIDINE KINASE MAK3"/>
    <property type="match status" value="1"/>
</dbReference>
<dbReference type="KEGG" id="mrtj:KHC33_12215"/>
<evidence type="ECO:0000256" key="5">
    <source>
        <dbReference type="ARBA" id="ARBA00022840"/>
    </source>
</evidence>
<keyword evidence="4 8" id="KW-0418">Kinase</keyword>
<dbReference type="GO" id="GO:0016301">
    <property type="term" value="F:kinase activity"/>
    <property type="evidence" value="ECO:0007669"/>
    <property type="project" value="UniProtKB-KW"/>
</dbReference>
<dbReference type="GeneID" id="65097961"/>
<dbReference type="InterPro" id="IPR003594">
    <property type="entry name" value="HATPase_dom"/>
</dbReference>
<evidence type="ECO:0000256" key="1">
    <source>
        <dbReference type="ARBA" id="ARBA00022553"/>
    </source>
</evidence>
<keyword evidence="3" id="KW-0547">Nucleotide-binding</keyword>
<accession>A0A8E7EIH4</accession>
<evidence type="ECO:0000313" key="9">
    <source>
        <dbReference type="Proteomes" id="UP000680656"/>
    </source>
</evidence>
<organism evidence="8 9">
    <name type="scientific">Methanospirillum purgamenti</name>
    <dbReference type="NCBI Taxonomy" id="2834276"/>
    <lineage>
        <taxon>Archaea</taxon>
        <taxon>Methanobacteriati</taxon>
        <taxon>Methanobacteriota</taxon>
        <taxon>Stenosarchaea group</taxon>
        <taxon>Methanomicrobia</taxon>
        <taxon>Methanomicrobiales</taxon>
        <taxon>Methanospirillaceae</taxon>
        <taxon>Methanospirillum</taxon>
    </lineage>
</organism>
<reference evidence="8 9" key="1">
    <citation type="submission" date="2021-05" db="EMBL/GenBank/DDBJ databases">
        <title>A novel Methanospirillum isolate from a pyrite-forming mixed culture.</title>
        <authorList>
            <person name="Bunk B."/>
            <person name="Sproer C."/>
            <person name="Spring S."/>
            <person name="Pester M."/>
        </authorList>
    </citation>
    <scope>NUCLEOTIDE SEQUENCE [LARGE SCALE GENOMIC DNA]</scope>
    <source>
        <strain evidence="8 9">J.3.6.1-F.2.7.3</strain>
    </source>
</reference>
<dbReference type="PANTHER" id="PTHR43065">
    <property type="entry name" value="SENSOR HISTIDINE KINASE"/>
    <property type="match status" value="1"/>
</dbReference>
<evidence type="ECO:0000259" key="7">
    <source>
        <dbReference type="PROSITE" id="PS50109"/>
    </source>
</evidence>
<protein>
    <submittedName>
        <fullName evidence="8">Sensor histidine kinase</fullName>
    </submittedName>
</protein>
<dbReference type="Gene3D" id="3.30.565.10">
    <property type="entry name" value="Histidine kinase-like ATPase, C-terminal domain"/>
    <property type="match status" value="1"/>
</dbReference>
<dbReference type="RefSeq" id="WP_214418911.1">
    <property type="nucleotide sequence ID" value="NZ_CP075546.1"/>
</dbReference>